<dbReference type="Proteomes" id="UP000030645">
    <property type="component" value="Unassembled WGS sequence"/>
</dbReference>
<feature type="chain" id="PRO_5004930161" evidence="1">
    <location>
        <begin position="27"/>
        <end position="66"/>
    </location>
</feature>
<accession>W9S7P0</accession>
<proteinExistence type="predicted"/>
<dbReference type="AlphaFoldDB" id="W9S7P0"/>
<organism evidence="2 3">
    <name type="scientific">Morus notabilis</name>
    <dbReference type="NCBI Taxonomy" id="981085"/>
    <lineage>
        <taxon>Eukaryota</taxon>
        <taxon>Viridiplantae</taxon>
        <taxon>Streptophyta</taxon>
        <taxon>Embryophyta</taxon>
        <taxon>Tracheophyta</taxon>
        <taxon>Spermatophyta</taxon>
        <taxon>Magnoliopsida</taxon>
        <taxon>eudicotyledons</taxon>
        <taxon>Gunneridae</taxon>
        <taxon>Pentapetalae</taxon>
        <taxon>rosids</taxon>
        <taxon>fabids</taxon>
        <taxon>Rosales</taxon>
        <taxon>Moraceae</taxon>
        <taxon>Moreae</taxon>
        <taxon>Morus</taxon>
    </lineage>
</organism>
<gene>
    <name evidence="2" type="ORF">L484_014587</name>
</gene>
<keyword evidence="3" id="KW-1185">Reference proteome</keyword>
<keyword evidence="1" id="KW-0732">Signal</keyword>
<sequence>MRMQGKKKAMLPLFSFAVMIVGPTSRSTLSSAFEGSCLDYACWAFNGPNELTISVAKPYMQIQELA</sequence>
<name>W9S7P0_9ROSA</name>
<reference evidence="3" key="1">
    <citation type="submission" date="2013-01" db="EMBL/GenBank/DDBJ databases">
        <title>Draft Genome Sequence of a Mulberry Tree, Morus notabilis C.K. Schneid.</title>
        <authorList>
            <person name="He N."/>
            <person name="Zhao S."/>
        </authorList>
    </citation>
    <scope>NUCLEOTIDE SEQUENCE</scope>
</reference>
<dbReference type="EMBL" id="KE345081">
    <property type="protein sequence ID" value="EXB93595.1"/>
    <property type="molecule type" value="Genomic_DNA"/>
</dbReference>
<feature type="signal peptide" evidence="1">
    <location>
        <begin position="1"/>
        <end position="26"/>
    </location>
</feature>
<evidence type="ECO:0000256" key="1">
    <source>
        <dbReference type="SAM" id="SignalP"/>
    </source>
</evidence>
<protein>
    <submittedName>
        <fullName evidence="2">Uncharacterized protein</fullName>
    </submittedName>
</protein>
<evidence type="ECO:0000313" key="3">
    <source>
        <dbReference type="Proteomes" id="UP000030645"/>
    </source>
</evidence>
<evidence type="ECO:0000313" key="2">
    <source>
        <dbReference type="EMBL" id="EXB93595.1"/>
    </source>
</evidence>